<keyword evidence="4" id="KW-0479">Metal-binding</keyword>
<dbReference type="PANTHER" id="PTHR24286:SF24">
    <property type="entry name" value="LANOSTEROL 14-ALPHA DEMETHYLASE"/>
    <property type="match status" value="1"/>
</dbReference>
<sequence>MDVISPAGLPDATLAFRRDPYRFISQHCDETGGDAVRTRLMLAPTVCMRGPEAARLLYDEDLVTRDGAVPPRVAGVLFGKGGVQQLDGAPHRARKAMLLSLMTPDNMSALVEKATASLLTDAEDWQRQESVEMLPALERSLTRATLDWCGVPLDDSDLDRTSADLTRLFSGAASVGPRYWHTARTRRRCDRWAARLVSDHRSGRRTAPPGTALAVIADWRDPQGAELPKEVAAVELLNIIRPTVAVAVWWLFLLHALTVEGGRPADEAERRRYALEVRRLYPFFPVIGGVARRDTRALGGEVRAGDRLLLEVQGTNRHRSAWAEADRFDPSRFDGRDPGPFDFVAQGGGDFGTGHRCAGEWIAERLMIAFLEIFTERLAWRGPDPPPELDTSRLPALPKGGLRLGDIRLH</sequence>
<dbReference type="Proteomes" id="UP000326554">
    <property type="component" value="Unassembled WGS sequence"/>
</dbReference>
<evidence type="ECO:0000313" key="9">
    <source>
        <dbReference type="Proteomes" id="UP000326554"/>
    </source>
</evidence>
<dbReference type="GO" id="GO:0016705">
    <property type="term" value="F:oxidoreductase activity, acting on paired donors, with incorporation or reduction of molecular oxygen"/>
    <property type="evidence" value="ECO:0007669"/>
    <property type="project" value="InterPro"/>
</dbReference>
<keyword evidence="6" id="KW-0408">Iron</keyword>
<evidence type="ECO:0000256" key="6">
    <source>
        <dbReference type="ARBA" id="ARBA00023004"/>
    </source>
</evidence>
<evidence type="ECO:0000256" key="5">
    <source>
        <dbReference type="ARBA" id="ARBA00023002"/>
    </source>
</evidence>
<dbReference type="GO" id="GO:0020037">
    <property type="term" value="F:heme binding"/>
    <property type="evidence" value="ECO:0007669"/>
    <property type="project" value="InterPro"/>
</dbReference>
<dbReference type="InterPro" id="IPR001128">
    <property type="entry name" value="Cyt_P450"/>
</dbReference>
<protein>
    <submittedName>
        <fullName evidence="8">Cytochrome P450</fullName>
    </submittedName>
</protein>
<dbReference type="RefSeq" id="WP_150444526.1">
    <property type="nucleotide sequence ID" value="NZ_VYQE01000002.1"/>
</dbReference>
<evidence type="ECO:0000313" key="8">
    <source>
        <dbReference type="EMBL" id="KAA9008993.1"/>
    </source>
</evidence>
<evidence type="ECO:0000256" key="7">
    <source>
        <dbReference type="ARBA" id="ARBA00023033"/>
    </source>
</evidence>
<dbReference type="Gene3D" id="1.10.630.10">
    <property type="entry name" value="Cytochrome P450"/>
    <property type="match status" value="1"/>
</dbReference>
<keyword evidence="9" id="KW-1185">Reference proteome</keyword>
<dbReference type="AlphaFoldDB" id="A0A5J5GMS5"/>
<proteinExistence type="inferred from homology"/>
<evidence type="ECO:0000256" key="2">
    <source>
        <dbReference type="ARBA" id="ARBA00010617"/>
    </source>
</evidence>
<evidence type="ECO:0000256" key="4">
    <source>
        <dbReference type="ARBA" id="ARBA00022723"/>
    </source>
</evidence>
<dbReference type="InterPro" id="IPR036396">
    <property type="entry name" value="Cyt_P450_sf"/>
</dbReference>
<name>A0A5J5GMS5_9RHOB</name>
<evidence type="ECO:0000256" key="3">
    <source>
        <dbReference type="ARBA" id="ARBA00022617"/>
    </source>
</evidence>
<dbReference type="EMBL" id="VYQE01000002">
    <property type="protein sequence ID" value="KAA9008993.1"/>
    <property type="molecule type" value="Genomic_DNA"/>
</dbReference>
<accession>A0A5J5GMS5</accession>
<dbReference type="SUPFAM" id="SSF48264">
    <property type="entry name" value="Cytochrome P450"/>
    <property type="match status" value="1"/>
</dbReference>
<gene>
    <name evidence="8" type="ORF">F3S47_06975</name>
</gene>
<keyword evidence="5" id="KW-0560">Oxidoreductase</keyword>
<dbReference type="GO" id="GO:0016125">
    <property type="term" value="P:sterol metabolic process"/>
    <property type="evidence" value="ECO:0007669"/>
    <property type="project" value="TreeGrafter"/>
</dbReference>
<organism evidence="8 9">
    <name type="scientific">Histidinibacterium aquaticum</name>
    <dbReference type="NCBI Taxonomy" id="2613962"/>
    <lineage>
        <taxon>Bacteria</taxon>
        <taxon>Pseudomonadati</taxon>
        <taxon>Pseudomonadota</taxon>
        <taxon>Alphaproteobacteria</taxon>
        <taxon>Rhodobacterales</taxon>
        <taxon>Paracoccaceae</taxon>
        <taxon>Histidinibacterium</taxon>
    </lineage>
</organism>
<dbReference type="GO" id="GO:0004497">
    <property type="term" value="F:monooxygenase activity"/>
    <property type="evidence" value="ECO:0007669"/>
    <property type="project" value="UniProtKB-KW"/>
</dbReference>
<dbReference type="CDD" id="cd11067">
    <property type="entry name" value="CYP152"/>
    <property type="match status" value="1"/>
</dbReference>
<reference evidence="8 9" key="1">
    <citation type="submission" date="2019-09" db="EMBL/GenBank/DDBJ databases">
        <authorList>
            <person name="Park J.-S."/>
            <person name="Choi H.-J."/>
        </authorList>
    </citation>
    <scope>NUCLEOTIDE SEQUENCE [LARGE SCALE GENOMIC DNA]</scope>
    <source>
        <strain evidence="8 9">176SS1-4</strain>
    </source>
</reference>
<keyword evidence="3" id="KW-0349">Heme</keyword>
<keyword evidence="7" id="KW-0503">Monooxygenase</keyword>
<dbReference type="GO" id="GO:0005506">
    <property type="term" value="F:iron ion binding"/>
    <property type="evidence" value="ECO:0007669"/>
    <property type="project" value="InterPro"/>
</dbReference>
<comment type="caution">
    <text evidence="8">The sequence shown here is derived from an EMBL/GenBank/DDBJ whole genome shotgun (WGS) entry which is preliminary data.</text>
</comment>
<comment type="cofactor">
    <cofactor evidence="1">
        <name>heme</name>
        <dbReference type="ChEBI" id="CHEBI:30413"/>
    </cofactor>
</comment>
<comment type="similarity">
    <text evidence="2">Belongs to the cytochrome P450 family.</text>
</comment>
<dbReference type="Pfam" id="PF00067">
    <property type="entry name" value="p450"/>
    <property type="match status" value="1"/>
</dbReference>
<evidence type="ECO:0000256" key="1">
    <source>
        <dbReference type="ARBA" id="ARBA00001971"/>
    </source>
</evidence>
<dbReference type="PANTHER" id="PTHR24286">
    <property type="entry name" value="CYTOCHROME P450 26"/>
    <property type="match status" value="1"/>
</dbReference>